<evidence type="ECO:0000313" key="2">
    <source>
        <dbReference type="Proteomes" id="UP000238479"/>
    </source>
</evidence>
<name>A0A2P6QD26_ROSCH</name>
<dbReference type="EMBL" id="PDCK01000043">
    <property type="protein sequence ID" value="PRQ32080.1"/>
    <property type="molecule type" value="Genomic_DNA"/>
</dbReference>
<dbReference type="Gramene" id="PRQ32080">
    <property type="protein sequence ID" value="PRQ32080"/>
    <property type="gene ID" value="RchiOBHm_Chr5g0042401"/>
</dbReference>
<sequence>MTYELGQPSLWSCLLKVDTQSGGWEKCLTKMLKKIRGIVTLLFFTMHPSMSSFFIRKNLGKIYFPSL</sequence>
<gene>
    <name evidence="1" type="ORF">RchiOBHm_Chr5g0042401</name>
</gene>
<dbReference type="AlphaFoldDB" id="A0A2P6QD26"/>
<comment type="caution">
    <text evidence="1">The sequence shown here is derived from an EMBL/GenBank/DDBJ whole genome shotgun (WGS) entry which is preliminary data.</text>
</comment>
<keyword evidence="2" id="KW-1185">Reference proteome</keyword>
<organism evidence="1 2">
    <name type="scientific">Rosa chinensis</name>
    <name type="common">China rose</name>
    <dbReference type="NCBI Taxonomy" id="74649"/>
    <lineage>
        <taxon>Eukaryota</taxon>
        <taxon>Viridiplantae</taxon>
        <taxon>Streptophyta</taxon>
        <taxon>Embryophyta</taxon>
        <taxon>Tracheophyta</taxon>
        <taxon>Spermatophyta</taxon>
        <taxon>Magnoliopsida</taxon>
        <taxon>eudicotyledons</taxon>
        <taxon>Gunneridae</taxon>
        <taxon>Pentapetalae</taxon>
        <taxon>rosids</taxon>
        <taxon>fabids</taxon>
        <taxon>Rosales</taxon>
        <taxon>Rosaceae</taxon>
        <taxon>Rosoideae</taxon>
        <taxon>Rosoideae incertae sedis</taxon>
        <taxon>Rosa</taxon>
    </lineage>
</organism>
<proteinExistence type="predicted"/>
<accession>A0A2P6QD26</accession>
<protein>
    <submittedName>
        <fullName evidence="1">Uncharacterized protein</fullName>
    </submittedName>
</protein>
<dbReference type="Proteomes" id="UP000238479">
    <property type="component" value="Chromosome 5"/>
</dbReference>
<evidence type="ECO:0000313" key="1">
    <source>
        <dbReference type="EMBL" id="PRQ32080.1"/>
    </source>
</evidence>
<reference evidence="1 2" key="1">
    <citation type="journal article" date="2018" name="Nat. Genet.">
        <title>The Rosa genome provides new insights in the design of modern roses.</title>
        <authorList>
            <person name="Bendahmane M."/>
        </authorList>
    </citation>
    <scope>NUCLEOTIDE SEQUENCE [LARGE SCALE GENOMIC DNA]</scope>
    <source>
        <strain evidence="2">cv. Old Blush</strain>
    </source>
</reference>